<reference evidence="4" key="1">
    <citation type="submission" date="2016-08" db="EMBL/GenBank/DDBJ databases">
        <authorList>
            <person name="Varghese N."/>
            <person name="Submissions Spin"/>
        </authorList>
    </citation>
    <scope>NUCLEOTIDE SEQUENCE [LARGE SCALE GENOMIC DNA]</scope>
    <source>
        <strain evidence="4">ERR11</strain>
    </source>
</reference>
<evidence type="ECO:0000256" key="1">
    <source>
        <dbReference type="RuleBase" id="RU004349"/>
    </source>
</evidence>
<keyword evidence="2" id="KW-1133">Transmembrane helix</keyword>
<sequence>MSRELARRIAFTIGALLLFRLGTQIPVPGVSTSSFSPTSDLIARLSLFALGLIPYLTAAILIRLLSVVWRGLNTLERSGERGRRRIARATLGLTLALAAFQAYGIATALTSIPGLVKNPGGWFVVTATASMVGGVFVLVWLSEQITRYGIGNGLALILSLGILVSIPRDAAAIVELVRRGAISGNLVFAHAVFWIVTVAVIVLVEGARRNVRVEFGALSVGARQLPARDAVLPIKLNSAGFLIPVTAAPWIFFLPLALAGLILGGDHPLVAAAYRHLQLGQPAHLILVSIAVFVLAFIYTAYVVDPEHAAKSLAARDGAIPGVAPGEATADYLDRVVSLTTVVGAVYLTVLQLIPEVFELYGIGLPYSMMINGGGALVVVCTALDIKAQVRDVSLTNPGGVRR</sequence>
<feature type="transmembrane region" description="Helical" evidence="2">
    <location>
        <begin position="122"/>
        <end position="141"/>
    </location>
</feature>
<dbReference type="PANTHER" id="PTHR10906">
    <property type="entry name" value="SECY/SEC61-ALPHA FAMILY MEMBER"/>
    <property type="match status" value="1"/>
</dbReference>
<dbReference type="RefSeq" id="WP_091957428.1">
    <property type="nucleotide sequence ID" value="NZ_FMAI01000007.1"/>
</dbReference>
<dbReference type="GO" id="GO:0015031">
    <property type="term" value="P:protein transport"/>
    <property type="evidence" value="ECO:0007669"/>
    <property type="project" value="InterPro"/>
</dbReference>
<protein>
    <submittedName>
        <fullName evidence="3">Preprotein translocase subunit SecY</fullName>
    </submittedName>
</protein>
<feature type="transmembrane region" description="Helical" evidence="2">
    <location>
        <begin position="90"/>
        <end position="116"/>
    </location>
</feature>
<proteinExistence type="inferred from homology"/>
<feature type="transmembrane region" description="Helical" evidence="2">
    <location>
        <begin position="336"/>
        <end position="354"/>
    </location>
</feature>
<dbReference type="PIRSF" id="PIRSF004557">
    <property type="entry name" value="SecY"/>
    <property type="match status" value="1"/>
</dbReference>
<dbReference type="EMBL" id="FMAI01000007">
    <property type="protein sequence ID" value="SCB38144.1"/>
    <property type="molecule type" value="Genomic_DNA"/>
</dbReference>
<dbReference type="Gene3D" id="1.10.3370.10">
    <property type="entry name" value="SecY subunit domain"/>
    <property type="match status" value="1"/>
</dbReference>
<dbReference type="Proteomes" id="UP000199184">
    <property type="component" value="Unassembled WGS sequence"/>
</dbReference>
<dbReference type="Pfam" id="PF00344">
    <property type="entry name" value="SecY"/>
    <property type="match status" value="1"/>
</dbReference>
<evidence type="ECO:0000256" key="2">
    <source>
        <dbReference type="SAM" id="Phobius"/>
    </source>
</evidence>
<comment type="similarity">
    <text evidence="1">Belongs to the SecY/SEC61-alpha family.</text>
</comment>
<evidence type="ECO:0000313" key="4">
    <source>
        <dbReference type="Proteomes" id="UP000199184"/>
    </source>
</evidence>
<feature type="transmembrane region" description="Helical" evidence="2">
    <location>
        <begin position="48"/>
        <end position="69"/>
    </location>
</feature>
<keyword evidence="4" id="KW-1185">Reference proteome</keyword>
<keyword evidence="2" id="KW-0812">Transmembrane</keyword>
<dbReference type="SUPFAM" id="SSF103491">
    <property type="entry name" value="Preprotein translocase SecY subunit"/>
    <property type="match status" value="1"/>
</dbReference>
<name>A0A1C3WEM1_9BRAD</name>
<feature type="transmembrane region" description="Helical" evidence="2">
    <location>
        <begin position="360"/>
        <end position="384"/>
    </location>
</feature>
<evidence type="ECO:0000313" key="3">
    <source>
        <dbReference type="EMBL" id="SCB38144.1"/>
    </source>
</evidence>
<dbReference type="AlphaFoldDB" id="A0A1C3WEM1"/>
<gene>
    <name evidence="3" type="ORF">GA0061098_1007224</name>
</gene>
<feature type="transmembrane region" description="Helical" evidence="2">
    <location>
        <begin position="241"/>
        <end position="263"/>
    </location>
</feature>
<feature type="transmembrane region" description="Helical" evidence="2">
    <location>
        <begin position="186"/>
        <end position="204"/>
    </location>
</feature>
<dbReference type="GO" id="GO:0016020">
    <property type="term" value="C:membrane"/>
    <property type="evidence" value="ECO:0007669"/>
    <property type="project" value="InterPro"/>
</dbReference>
<dbReference type="InterPro" id="IPR002208">
    <property type="entry name" value="SecY/SEC61-alpha"/>
</dbReference>
<accession>A0A1C3WEM1</accession>
<feature type="transmembrane region" description="Helical" evidence="2">
    <location>
        <begin position="283"/>
        <end position="304"/>
    </location>
</feature>
<feature type="transmembrane region" description="Helical" evidence="2">
    <location>
        <begin position="148"/>
        <end position="166"/>
    </location>
</feature>
<dbReference type="InterPro" id="IPR023201">
    <property type="entry name" value="SecY_dom_sf"/>
</dbReference>
<organism evidence="3 4">
    <name type="scientific">Bradyrhizobium shewense</name>
    <dbReference type="NCBI Taxonomy" id="1761772"/>
    <lineage>
        <taxon>Bacteria</taxon>
        <taxon>Pseudomonadati</taxon>
        <taxon>Pseudomonadota</taxon>
        <taxon>Alphaproteobacteria</taxon>
        <taxon>Hyphomicrobiales</taxon>
        <taxon>Nitrobacteraceae</taxon>
        <taxon>Bradyrhizobium</taxon>
    </lineage>
</organism>
<keyword evidence="2" id="KW-0472">Membrane</keyword>
<dbReference type="PRINTS" id="PR00303">
    <property type="entry name" value="SECYTRNLCASE"/>
</dbReference>